<sequence>MAAHKYRRKVKPYRKPATNKMSELDQYPELTEYLRGRGHSDEEIALILAELHQIDEGVMIDSVMDSIDLGDFDIEEIIKAALGEK</sequence>
<gene>
    <name evidence="1" type="ORF">Enr8_02200</name>
</gene>
<dbReference type="EMBL" id="SJPF01000001">
    <property type="protein sequence ID" value="TWT38527.1"/>
    <property type="molecule type" value="Genomic_DNA"/>
</dbReference>
<keyword evidence="2" id="KW-1185">Reference proteome</keyword>
<dbReference type="RefSeq" id="WP_146428770.1">
    <property type="nucleotide sequence ID" value="NZ_SJPF01000001.1"/>
</dbReference>
<organism evidence="1 2">
    <name type="scientific">Blastopirellula retiformator</name>
    <dbReference type="NCBI Taxonomy" id="2527970"/>
    <lineage>
        <taxon>Bacteria</taxon>
        <taxon>Pseudomonadati</taxon>
        <taxon>Planctomycetota</taxon>
        <taxon>Planctomycetia</taxon>
        <taxon>Pirellulales</taxon>
        <taxon>Pirellulaceae</taxon>
        <taxon>Blastopirellula</taxon>
    </lineage>
</organism>
<dbReference type="AlphaFoldDB" id="A0A5C5VKN4"/>
<dbReference type="Proteomes" id="UP000318878">
    <property type="component" value="Unassembled WGS sequence"/>
</dbReference>
<accession>A0A5C5VKN4</accession>
<proteinExistence type="predicted"/>
<reference evidence="1 2" key="1">
    <citation type="submission" date="2019-02" db="EMBL/GenBank/DDBJ databases">
        <title>Deep-cultivation of Planctomycetes and their phenomic and genomic characterization uncovers novel biology.</title>
        <authorList>
            <person name="Wiegand S."/>
            <person name="Jogler M."/>
            <person name="Boedeker C."/>
            <person name="Pinto D."/>
            <person name="Vollmers J."/>
            <person name="Rivas-Marin E."/>
            <person name="Kohn T."/>
            <person name="Peeters S.H."/>
            <person name="Heuer A."/>
            <person name="Rast P."/>
            <person name="Oberbeckmann S."/>
            <person name="Bunk B."/>
            <person name="Jeske O."/>
            <person name="Meyerdierks A."/>
            <person name="Storesund J.E."/>
            <person name="Kallscheuer N."/>
            <person name="Luecker S."/>
            <person name="Lage O.M."/>
            <person name="Pohl T."/>
            <person name="Merkel B.J."/>
            <person name="Hornburger P."/>
            <person name="Mueller R.-W."/>
            <person name="Bruemmer F."/>
            <person name="Labrenz M."/>
            <person name="Spormann A.M."/>
            <person name="Op Den Camp H."/>
            <person name="Overmann J."/>
            <person name="Amann R."/>
            <person name="Jetten M.S.M."/>
            <person name="Mascher T."/>
            <person name="Medema M.H."/>
            <person name="Devos D.P."/>
            <person name="Kaster A.-K."/>
            <person name="Ovreas L."/>
            <person name="Rohde M."/>
            <person name="Galperin M.Y."/>
            <person name="Jogler C."/>
        </authorList>
    </citation>
    <scope>NUCLEOTIDE SEQUENCE [LARGE SCALE GENOMIC DNA]</scope>
    <source>
        <strain evidence="1 2">Enr8</strain>
    </source>
</reference>
<evidence type="ECO:0000313" key="1">
    <source>
        <dbReference type="EMBL" id="TWT38527.1"/>
    </source>
</evidence>
<comment type="caution">
    <text evidence="1">The sequence shown here is derived from an EMBL/GenBank/DDBJ whole genome shotgun (WGS) entry which is preliminary data.</text>
</comment>
<protein>
    <submittedName>
        <fullName evidence="1">Uncharacterized protein</fullName>
    </submittedName>
</protein>
<dbReference type="OrthoDB" id="286981at2"/>
<evidence type="ECO:0000313" key="2">
    <source>
        <dbReference type="Proteomes" id="UP000318878"/>
    </source>
</evidence>
<name>A0A5C5VKN4_9BACT</name>